<evidence type="ECO:0000313" key="9">
    <source>
        <dbReference type="Proteomes" id="UP001596071"/>
    </source>
</evidence>
<reference evidence="9" key="1">
    <citation type="journal article" date="2019" name="Int. J. Syst. Evol. Microbiol.">
        <title>The Global Catalogue of Microorganisms (GCM) 10K type strain sequencing project: providing services to taxonomists for standard genome sequencing and annotation.</title>
        <authorList>
            <consortium name="The Broad Institute Genomics Platform"/>
            <consortium name="The Broad Institute Genome Sequencing Center for Infectious Disease"/>
            <person name="Wu L."/>
            <person name="Ma J."/>
        </authorList>
    </citation>
    <scope>NUCLEOTIDE SEQUENCE [LARGE SCALE GENOMIC DNA]</scope>
    <source>
        <strain evidence="9">KACC 11299</strain>
    </source>
</reference>
<dbReference type="SUPFAM" id="SSF103473">
    <property type="entry name" value="MFS general substrate transporter"/>
    <property type="match status" value="1"/>
</dbReference>
<dbReference type="Proteomes" id="UP001596071">
    <property type="component" value="Unassembled WGS sequence"/>
</dbReference>
<feature type="transmembrane region" description="Helical" evidence="6">
    <location>
        <begin position="373"/>
        <end position="392"/>
    </location>
</feature>
<proteinExistence type="predicted"/>
<feature type="transmembrane region" description="Helical" evidence="6">
    <location>
        <begin position="348"/>
        <end position="367"/>
    </location>
</feature>
<feature type="transmembrane region" description="Helical" evidence="6">
    <location>
        <begin position="249"/>
        <end position="270"/>
    </location>
</feature>
<evidence type="ECO:0000259" key="7">
    <source>
        <dbReference type="PROSITE" id="PS50850"/>
    </source>
</evidence>
<keyword evidence="5 6" id="KW-0472">Membrane</keyword>
<feature type="transmembrane region" description="Helical" evidence="6">
    <location>
        <begin position="305"/>
        <end position="327"/>
    </location>
</feature>
<evidence type="ECO:0000313" key="8">
    <source>
        <dbReference type="EMBL" id="MFC5603377.1"/>
    </source>
</evidence>
<dbReference type="InterPro" id="IPR036259">
    <property type="entry name" value="MFS_trans_sf"/>
</dbReference>
<name>A0ABW0TXD4_9BACL</name>
<dbReference type="RefSeq" id="WP_381443762.1">
    <property type="nucleotide sequence ID" value="NZ_JBHSNP010000011.1"/>
</dbReference>
<keyword evidence="3 6" id="KW-0812">Transmembrane</keyword>
<dbReference type="InterPro" id="IPR011701">
    <property type="entry name" value="MFS"/>
</dbReference>
<evidence type="ECO:0000256" key="3">
    <source>
        <dbReference type="ARBA" id="ARBA00022692"/>
    </source>
</evidence>
<evidence type="ECO:0000256" key="1">
    <source>
        <dbReference type="ARBA" id="ARBA00004651"/>
    </source>
</evidence>
<feature type="transmembrane region" description="Helical" evidence="6">
    <location>
        <begin position="137"/>
        <end position="159"/>
    </location>
</feature>
<feature type="transmembrane region" description="Helical" evidence="6">
    <location>
        <begin position="79"/>
        <end position="97"/>
    </location>
</feature>
<evidence type="ECO:0000256" key="6">
    <source>
        <dbReference type="SAM" id="Phobius"/>
    </source>
</evidence>
<organism evidence="8 9">
    <name type="scientific">Sporosarcina koreensis</name>
    <dbReference type="NCBI Taxonomy" id="334735"/>
    <lineage>
        <taxon>Bacteria</taxon>
        <taxon>Bacillati</taxon>
        <taxon>Bacillota</taxon>
        <taxon>Bacilli</taxon>
        <taxon>Bacillales</taxon>
        <taxon>Caryophanaceae</taxon>
        <taxon>Sporosarcina</taxon>
    </lineage>
</organism>
<feature type="transmembrane region" description="Helical" evidence="6">
    <location>
        <begin position="103"/>
        <end position="125"/>
    </location>
</feature>
<feature type="domain" description="Major facilitator superfamily (MFS) profile" evidence="7">
    <location>
        <begin position="9"/>
        <end position="396"/>
    </location>
</feature>
<keyword evidence="9" id="KW-1185">Reference proteome</keyword>
<gene>
    <name evidence="8" type="ORF">ACFPTP_09080</name>
</gene>
<accession>A0ABW0TXD4</accession>
<dbReference type="PANTHER" id="PTHR23523:SF2">
    <property type="entry name" value="2-NITROIMIDAZOLE TRANSPORTER"/>
    <property type="match status" value="1"/>
</dbReference>
<dbReference type="Pfam" id="PF07690">
    <property type="entry name" value="MFS_1"/>
    <property type="match status" value="1"/>
</dbReference>
<comment type="caution">
    <text evidence="8">The sequence shown here is derived from an EMBL/GenBank/DDBJ whole genome shotgun (WGS) entry which is preliminary data.</text>
</comment>
<protein>
    <submittedName>
        <fullName evidence="8">CynX/NimT family MFS transporter</fullName>
    </submittedName>
</protein>
<dbReference type="PANTHER" id="PTHR23523">
    <property type="match status" value="1"/>
</dbReference>
<dbReference type="InterPro" id="IPR020846">
    <property type="entry name" value="MFS_dom"/>
</dbReference>
<dbReference type="Gene3D" id="1.20.1250.20">
    <property type="entry name" value="MFS general substrate transporter like domains"/>
    <property type="match status" value="2"/>
</dbReference>
<keyword evidence="4 6" id="KW-1133">Transmembrane helix</keyword>
<dbReference type="InterPro" id="IPR052524">
    <property type="entry name" value="MFS_Cyanate_Porter"/>
</dbReference>
<keyword evidence="2" id="KW-0813">Transport</keyword>
<evidence type="ECO:0000256" key="4">
    <source>
        <dbReference type="ARBA" id="ARBA00022989"/>
    </source>
</evidence>
<feature type="transmembrane region" description="Helical" evidence="6">
    <location>
        <begin position="48"/>
        <end position="67"/>
    </location>
</feature>
<comment type="subcellular location">
    <subcellularLocation>
        <location evidence="1">Cell membrane</location>
        <topology evidence="1">Multi-pass membrane protein</topology>
    </subcellularLocation>
</comment>
<evidence type="ECO:0000256" key="2">
    <source>
        <dbReference type="ARBA" id="ARBA00022448"/>
    </source>
</evidence>
<dbReference type="EMBL" id="JBHSNP010000011">
    <property type="protein sequence ID" value="MFC5603377.1"/>
    <property type="molecule type" value="Genomic_DNA"/>
</dbReference>
<feature type="transmembrane region" description="Helical" evidence="6">
    <location>
        <begin position="165"/>
        <end position="183"/>
    </location>
</feature>
<sequence length="401" mass="44403">MSQRTLNHSVILLLITIFIVSVNMRPAITSIGPMLDIIRDDLSLTNAQVSLLTALPVFCMGLFASLAPVLNRRLGLNRSMYLMLFLIGVMTMLRGVYSNYTSLIVSAVIIGIAIAVMGPLLSAMIKQSFPERSTSVIGVYSFGMGVGSSIGAGLTAIIYESTGSYPFSLGIWAVLTIVGILFWKLSTKGTIRVHQQEKEKREYGKTGTVSPWRKKKAWLHLLFFGFQASSFFCIITWIVPVVTDAGMSLVQASMLLSLMMTIQIVLNLIFPLLYERFPKRKFWLFLFLTMGMIAIVLLGTGISTLMWVSAFFMAIPLAGLFPIALLFPLDATETAEDTNTWTAMMQTGGYLIAGFLPLLIAIIYDWTGNHHNTLMILAGLFVSMFILTFLIGEREQQVNRA</sequence>
<evidence type="ECO:0000256" key="5">
    <source>
        <dbReference type="ARBA" id="ARBA00023136"/>
    </source>
</evidence>
<dbReference type="PROSITE" id="PS50850">
    <property type="entry name" value="MFS"/>
    <property type="match status" value="1"/>
</dbReference>
<feature type="transmembrane region" description="Helical" evidence="6">
    <location>
        <begin position="282"/>
        <end position="299"/>
    </location>
</feature>
<feature type="transmembrane region" description="Helical" evidence="6">
    <location>
        <begin position="221"/>
        <end position="243"/>
    </location>
</feature>